<proteinExistence type="predicted"/>
<keyword evidence="1" id="KW-0805">Transcription regulation</keyword>
<dbReference type="InterPro" id="IPR036388">
    <property type="entry name" value="WH-like_DNA-bd_sf"/>
</dbReference>
<organism evidence="6 7">
    <name type="scientific">Hydrogenophaga intermedia</name>
    <dbReference type="NCBI Taxonomy" id="65786"/>
    <lineage>
        <taxon>Bacteria</taxon>
        <taxon>Pseudomonadati</taxon>
        <taxon>Pseudomonadota</taxon>
        <taxon>Betaproteobacteria</taxon>
        <taxon>Burkholderiales</taxon>
        <taxon>Comamonadaceae</taxon>
        <taxon>Hydrogenophaga</taxon>
    </lineage>
</organism>
<gene>
    <name evidence="6" type="ORF">BN948_04944</name>
</gene>
<evidence type="ECO:0000256" key="4">
    <source>
        <dbReference type="SAM" id="MobiDB-lite"/>
    </source>
</evidence>
<evidence type="ECO:0000256" key="2">
    <source>
        <dbReference type="ARBA" id="ARBA00023125"/>
    </source>
</evidence>
<evidence type="ECO:0000256" key="1">
    <source>
        <dbReference type="ARBA" id="ARBA00023015"/>
    </source>
</evidence>
<keyword evidence="2" id="KW-0238">DNA-binding</keyword>
<dbReference type="SMART" id="SM00345">
    <property type="entry name" value="HTH_GNTR"/>
    <property type="match status" value="1"/>
</dbReference>
<dbReference type="Proteomes" id="UP000028878">
    <property type="component" value="Unassembled WGS sequence"/>
</dbReference>
<dbReference type="PANTHER" id="PTHR43537">
    <property type="entry name" value="TRANSCRIPTIONAL REGULATOR, GNTR FAMILY"/>
    <property type="match status" value="1"/>
</dbReference>
<dbReference type="Gene3D" id="1.20.120.530">
    <property type="entry name" value="GntR ligand-binding domain-like"/>
    <property type="match status" value="1"/>
</dbReference>
<dbReference type="GO" id="GO:0003700">
    <property type="term" value="F:DNA-binding transcription factor activity"/>
    <property type="evidence" value="ECO:0007669"/>
    <property type="project" value="InterPro"/>
</dbReference>
<evidence type="ECO:0000256" key="3">
    <source>
        <dbReference type="ARBA" id="ARBA00023163"/>
    </source>
</evidence>
<evidence type="ECO:0000259" key="5">
    <source>
        <dbReference type="PROSITE" id="PS50949"/>
    </source>
</evidence>
<accession>A0A1L1PRX0</accession>
<sequence>MNDGQDLAFHQVRTRRVFEEICEQIRQRLASGVLKPGDKLPAERDLAVEFRVSRPAVREALRTLEMSGVISLQKGVKGGAFIRDGNPQLLTQSLQDLMFLGRVSLRSLAETRELITGVVIKLACERATEADFQAIEQNIDFIAGIQDLQQRGEAGALFFRLIAQATRNEVLMMLVDSMGDIVRYVVDKAGRKPRPELVPIRRRILKAMRARDADAAMKNMGEYLAVIHGDLEGEPVEVVRPGRSLQAVTRNAAVLRGGAVAKKMPKTAPKAAPKTVSKTAPKGTATAAARLAPAKVAATRAGRRAA</sequence>
<dbReference type="AlphaFoldDB" id="A0A1L1PRX0"/>
<dbReference type="Pfam" id="PF00392">
    <property type="entry name" value="GntR"/>
    <property type="match status" value="1"/>
</dbReference>
<protein>
    <submittedName>
        <fullName evidence="6">Transcriptional regulator, GntR-family</fullName>
    </submittedName>
</protein>
<dbReference type="CDD" id="cd07377">
    <property type="entry name" value="WHTH_GntR"/>
    <property type="match status" value="1"/>
</dbReference>
<reference evidence="7" key="1">
    <citation type="submission" date="2014-02" db="EMBL/GenBank/DDBJ databases">
        <authorList>
            <person name="Gan H."/>
        </authorList>
    </citation>
    <scope>NUCLEOTIDE SEQUENCE [LARGE SCALE GENOMIC DNA]</scope>
    <source>
        <strain evidence="7">S1</strain>
    </source>
</reference>
<dbReference type="InterPro" id="IPR036390">
    <property type="entry name" value="WH_DNA-bd_sf"/>
</dbReference>
<feature type="region of interest" description="Disordered" evidence="4">
    <location>
        <begin position="264"/>
        <end position="283"/>
    </location>
</feature>
<name>A0A1L1PRX0_HYDIT</name>
<dbReference type="InterPro" id="IPR011711">
    <property type="entry name" value="GntR_C"/>
</dbReference>
<dbReference type="PRINTS" id="PR00035">
    <property type="entry name" value="HTHGNTR"/>
</dbReference>
<dbReference type="Gene3D" id="1.10.10.10">
    <property type="entry name" value="Winged helix-like DNA-binding domain superfamily/Winged helix DNA-binding domain"/>
    <property type="match status" value="1"/>
</dbReference>
<dbReference type="PANTHER" id="PTHR43537:SF5">
    <property type="entry name" value="UXU OPERON TRANSCRIPTIONAL REGULATOR"/>
    <property type="match status" value="1"/>
</dbReference>
<dbReference type="EMBL" id="CCAE010000088">
    <property type="protein sequence ID" value="CDN90499.1"/>
    <property type="molecule type" value="Genomic_DNA"/>
</dbReference>
<dbReference type="Pfam" id="PF07729">
    <property type="entry name" value="FCD"/>
    <property type="match status" value="1"/>
</dbReference>
<evidence type="ECO:0000313" key="7">
    <source>
        <dbReference type="Proteomes" id="UP000028878"/>
    </source>
</evidence>
<dbReference type="SUPFAM" id="SSF48008">
    <property type="entry name" value="GntR ligand-binding domain-like"/>
    <property type="match status" value="1"/>
</dbReference>
<dbReference type="PROSITE" id="PS50949">
    <property type="entry name" value="HTH_GNTR"/>
    <property type="match status" value="1"/>
</dbReference>
<dbReference type="SUPFAM" id="SSF46785">
    <property type="entry name" value="Winged helix' DNA-binding domain"/>
    <property type="match status" value="1"/>
</dbReference>
<feature type="domain" description="HTH gntR-type" evidence="5">
    <location>
        <begin position="15"/>
        <end position="85"/>
    </location>
</feature>
<dbReference type="InterPro" id="IPR000524">
    <property type="entry name" value="Tscrpt_reg_HTH_GntR"/>
</dbReference>
<dbReference type="SMART" id="SM00895">
    <property type="entry name" value="FCD"/>
    <property type="match status" value="1"/>
</dbReference>
<keyword evidence="7" id="KW-1185">Reference proteome</keyword>
<dbReference type="GO" id="GO:0003677">
    <property type="term" value="F:DNA binding"/>
    <property type="evidence" value="ECO:0007669"/>
    <property type="project" value="UniProtKB-KW"/>
</dbReference>
<keyword evidence="3" id="KW-0804">Transcription</keyword>
<reference evidence="7" key="2">
    <citation type="submission" date="2014-11" db="EMBL/GenBank/DDBJ databases">
        <title>Draft genome sequence of Hydrogenophaga intermedia S1.</title>
        <authorList>
            <person name="Gan H.M."/>
            <person name="Chew T.H."/>
            <person name="Stolz A."/>
        </authorList>
    </citation>
    <scope>NUCLEOTIDE SEQUENCE [LARGE SCALE GENOMIC DNA]</scope>
    <source>
        <strain evidence="7">S1</strain>
    </source>
</reference>
<dbReference type="RefSeq" id="WP_051756379.1">
    <property type="nucleotide sequence ID" value="NZ_CCAE010000088.1"/>
</dbReference>
<evidence type="ECO:0000313" key="6">
    <source>
        <dbReference type="EMBL" id="CDN90499.1"/>
    </source>
</evidence>
<dbReference type="InterPro" id="IPR008920">
    <property type="entry name" value="TF_FadR/GntR_C"/>
</dbReference>